<proteinExistence type="predicted"/>
<accession>A0AAN6GJM4</accession>
<evidence type="ECO:0000313" key="2">
    <source>
        <dbReference type="Proteomes" id="UP001176517"/>
    </source>
</evidence>
<evidence type="ECO:0000313" key="1">
    <source>
        <dbReference type="EMBL" id="KAK0544830.1"/>
    </source>
</evidence>
<organism evidence="1 2">
    <name type="scientific">Tilletia horrida</name>
    <dbReference type="NCBI Taxonomy" id="155126"/>
    <lineage>
        <taxon>Eukaryota</taxon>
        <taxon>Fungi</taxon>
        <taxon>Dikarya</taxon>
        <taxon>Basidiomycota</taxon>
        <taxon>Ustilaginomycotina</taxon>
        <taxon>Exobasidiomycetes</taxon>
        <taxon>Tilletiales</taxon>
        <taxon>Tilletiaceae</taxon>
        <taxon>Tilletia</taxon>
    </lineage>
</organism>
<keyword evidence="2" id="KW-1185">Reference proteome</keyword>
<dbReference type="Proteomes" id="UP001176517">
    <property type="component" value="Unassembled WGS sequence"/>
</dbReference>
<dbReference type="EMBL" id="JAPDMZ010000260">
    <property type="protein sequence ID" value="KAK0544830.1"/>
    <property type="molecule type" value="Genomic_DNA"/>
</dbReference>
<dbReference type="AlphaFoldDB" id="A0AAN6GJM4"/>
<dbReference type="InterPro" id="IPR032675">
    <property type="entry name" value="LRR_dom_sf"/>
</dbReference>
<comment type="caution">
    <text evidence="1">The sequence shown here is derived from an EMBL/GenBank/DDBJ whole genome shotgun (WGS) entry which is preliminary data.</text>
</comment>
<protein>
    <submittedName>
        <fullName evidence="1">Uncharacterized protein</fullName>
    </submittedName>
</protein>
<name>A0AAN6GJM4_9BASI</name>
<sequence>MAAVEETGASATRALTTPRILAGIVKHLLRDRADLWTCCRISKLWRDAAHPLIMCHLNVPFHKGWTPLSDYARLPRYHPKHVHTIRLHDDSVQTIYRSEPAADLICSMPSWRSDPLEPTSLWPEQQFDSGLHKTRDTLELIQKAGATPRVELVFGIISSVAIERMLNEYPVVLQNISAVLVTCDFVRKMDYSKMDGTQRPQLNQRFPIWFSQLTSLLQRICGAQKETRRLKDVRIETPYKSSKEIKAATNADVTAIFSSICDGLEVLSFCATELHITPAAVKAVLTMTFPRLRSFTFRFAWPQAAEAGVNALSTWVDDFLDRHEELEVIDIETGNEILALKQTFPHLRSLALSKTTVHTLECFLSRHRGLHSVTIDSFETPSDFDSPTVKFENLPSVIWWEMDYRILSKLLSRGLSIKMASATGLRSLEDWTVTGDTPVPLECMIPLPSITYLLLDIDSDDLLPVLVQLGSSFHYTRYPNLRELRLIVGSGQSKSSSLQLHKDPTEAAKCLQLVFSGLSTAASLNALGLAFFPATSLPQDSLLNQIVQNPPPRLQHLVWRATTKGRSQTYTVLQEDWANGRWNRRYLRTTSRTHLAEGPGQSTVDMDPGRPFLDHSCDPPVLSPVFLPF</sequence>
<reference evidence="1" key="1">
    <citation type="journal article" date="2023" name="PhytoFront">
        <title>Draft Genome Resources of Seven Strains of Tilletia horrida, Causal Agent of Kernel Smut of Rice.</title>
        <authorList>
            <person name="Khanal S."/>
            <person name="Antony Babu S."/>
            <person name="Zhou X.G."/>
        </authorList>
    </citation>
    <scope>NUCLEOTIDE SEQUENCE</scope>
    <source>
        <strain evidence="1">TX6</strain>
    </source>
</reference>
<dbReference type="Gene3D" id="3.80.10.10">
    <property type="entry name" value="Ribonuclease Inhibitor"/>
    <property type="match status" value="1"/>
</dbReference>
<gene>
    <name evidence="1" type="ORF">OC846_005908</name>
</gene>